<feature type="domain" description="Zinc finger Sec23/Sec24-type" evidence="3">
    <location>
        <begin position="153"/>
        <end position="190"/>
    </location>
</feature>
<dbReference type="Proteomes" id="UP001642409">
    <property type="component" value="Unassembled WGS sequence"/>
</dbReference>
<evidence type="ECO:0000256" key="2">
    <source>
        <dbReference type="SAM" id="MobiDB-lite"/>
    </source>
</evidence>
<dbReference type="Pfam" id="PF04811">
    <property type="entry name" value="Sec23_trunk"/>
    <property type="match status" value="1"/>
</dbReference>
<dbReference type="InterPro" id="IPR006895">
    <property type="entry name" value="Znf_Sec23_Sec24"/>
</dbReference>
<dbReference type="InterPro" id="IPR036174">
    <property type="entry name" value="Znf_Sec23_Sec24_sf"/>
</dbReference>
<dbReference type="InterPro" id="IPR006896">
    <property type="entry name" value="Sec23/24_trunk_dom"/>
</dbReference>
<dbReference type="SUPFAM" id="SSF81995">
    <property type="entry name" value="beta-sandwich domain of Sec23/24"/>
    <property type="match status" value="1"/>
</dbReference>
<proteinExistence type="inferred from homology"/>
<evidence type="ECO:0000259" key="3">
    <source>
        <dbReference type="Pfam" id="PF04810"/>
    </source>
</evidence>
<dbReference type="SUPFAM" id="SSF53300">
    <property type="entry name" value="vWA-like"/>
    <property type="match status" value="1"/>
</dbReference>
<dbReference type="Gene3D" id="3.40.20.10">
    <property type="entry name" value="Severin"/>
    <property type="match status" value="1"/>
</dbReference>
<dbReference type="EMBL" id="CAXDID020000141">
    <property type="protein sequence ID" value="CAL6038931.1"/>
    <property type="molecule type" value="Genomic_DNA"/>
</dbReference>
<feature type="domain" description="Sec23/Sec24 beta-sandwich" evidence="5">
    <location>
        <begin position="488"/>
        <end position="569"/>
    </location>
</feature>
<evidence type="ECO:0000313" key="6">
    <source>
        <dbReference type="EMBL" id="CAL6038931.1"/>
    </source>
</evidence>
<sequence length="845" mass="95181">MSQRRRYPALPSNQQAQQDQNQPQVENMPPQNTNSYSIPVIETQEEQQSFTQQPVVQQQIQQNNTNNSTVQQTPYYQEQQNTYAAQQMNQIPTQAEQLPKFQPSNIMQFTHGMFPVSNGELQHFKMPTGLIITPHLEEQMPTVDFNTELRLNPPRCANCKGFVSCYSQFTDQGRHICPLCNMESQLDFEYERLMRIPEQHQLRPELQNEAYEVVAPDIYRVRRTETFETLSFVIDISNHAIQSGLVKNAAQIILEQLTELKNAEIRTMVSILLVNTQLHYFVFRNAENFEILTVPDVDSNYIPAPRDVIVALKSRGDPIFAILQNLEQIAKSIPAVVSTKNSFTHSSSDLAFYSAIESAYKCMQNVGGRILYFISQIPSAGEGSLHEKLEARKQSGKSVAIPDAAAVKEALTGANEKYTDLGVKCALSHVSVDGIVATFSEFCDLATLHELSRPCAGNIKHLPEYDERRDYELLKQYVVESVGSNNYLEGCVRLRMSRQAEVKYFYGQGQFGSQNLVNLAHIQPGTTIGAEVQMTDLCRMGQYMYFQLSYLYTAKTNIRYVRVITKRVKCESTLNFFQSINVQPLIALFAKKASFAIRKNTDISAPVCAVVSLDATRAVATASLSSQQPFETVNNALYGAIFATLSYYCKLTSFTQIQQFPAKFQEFICYAFAVTKMSCVRPIGSKVFIDERASFMGRIERASVEEAINLIYPMCLDINGNRTRLSADMFSQEQIYIIGGPYQVLVFIGANVDLQIIQQLTVGKKVNLQGIIELNLQEDNQIVHNMNQQIRAIQAACKYNLPVVCVSGQGRLTGPIFACLIESRIDGPSFADFTKQLSANLQNIK</sequence>
<dbReference type="Gene3D" id="2.60.40.1670">
    <property type="entry name" value="beta-sandwich domain of Sec23/24"/>
    <property type="match status" value="1"/>
</dbReference>
<dbReference type="PANTHER" id="PTHR13803">
    <property type="entry name" value="SEC24-RELATED PROTEIN"/>
    <property type="match status" value="1"/>
</dbReference>
<comment type="similarity">
    <text evidence="1">Belongs to the SEC23/SEC24 family. SEC24 subfamily.</text>
</comment>
<dbReference type="Pfam" id="PF04810">
    <property type="entry name" value="zf-Sec23_Sec24"/>
    <property type="match status" value="1"/>
</dbReference>
<gene>
    <name evidence="6" type="ORF">HINF_LOCUS37608</name>
</gene>
<feature type="domain" description="Sec23/Sec24 trunk" evidence="4">
    <location>
        <begin position="232"/>
        <end position="478"/>
    </location>
</feature>
<protein>
    <submittedName>
        <fullName evidence="6">Sec24</fullName>
    </submittedName>
</protein>
<accession>A0ABP1JHG0</accession>
<dbReference type="Pfam" id="PF08033">
    <property type="entry name" value="Sec23_BS"/>
    <property type="match status" value="1"/>
</dbReference>
<dbReference type="InterPro" id="IPR050550">
    <property type="entry name" value="SEC23_SEC24_subfamily"/>
</dbReference>
<comment type="caution">
    <text evidence="6">The sequence shown here is derived from an EMBL/GenBank/DDBJ whole genome shotgun (WGS) entry which is preliminary data.</text>
</comment>
<dbReference type="Gene3D" id="2.30.30.380">
    <property type="entry name" value="Zn-finger domain of Sec23/24"/>
    <property type="match status" value="1"/>
</dbReference>
<reference evidence="6 7" key="1">
    <citation type="submission" date="2024-07" db="EMBL/GenBank/DDBJ databases">
        <authorList>
            <person name="Akdeniz Z."/>
        </authorList>
    </citation>
    <scope>NUCLEOTIDE SEQUENCE [LARGE SCALE GENOMIC DNA]</scope>
</reference>
<feature type="compositionally biased region" description="Low complexity" evidence="2">
    <location>
        <begin position="14"/>
        <end position="24"/>
    </location>
</feature>
<evidence type="ECO:0000313" key="7">
    <source>
        <dbReference type="Proteomes" id="UP001642409"/>
    </source>
</evidence>
<evidence type="ECO:0000256" key="1">
    <source>
        <dbReference type="ARBA" id="ARBA00008334"/>
    </source>
</evidence>
<dbReference type="PANTHER" id="PTHR13803:SF4">
    <property type="entry name" value="SECRETORY 24CD, ISOFORM C"/>
    <property type="match status" value="1"/>
</dbReference>
<dbReference type="Gene3D" id="3.40.50.410">
    <property type="entry name" value="von Willebrand factor, type A domain"/>
    <property type="match status" value="1"/>
</dbReference>
<name>A0ABP1JHG0_9EUKA</name>
<feature type="region of interest" description="Disordered" evidence="2">
    <location>
        <begin position="1"/>
        <end position="36"/>
    </location>
</feature>
<dbReference type="InterPro" id="IPR036465">
    <property type="entry name" value="vWFA_dom_sf"/>
</dbReference>
<keyword evidence="7" id="KW-1185">Reference proteome</keyword>
<dbReference type="SUPFAM" id="SSF82919">
    <property type="entry name" value="Zn-finger domain of Sec23/24"/>
    <property type="match status" value="1"/>
</dbReference>
<evidence type="ECO:0000259" key="5">
    <source>
        <dbReference type="Pfam" id="PF08033"/>
    </source>
</evidence>
<evidence type="ECO:0000259" key="4">
    <source>
        <dbReference type="Pfam" id="PF04811"/>
    </source>
</evidence>
<dbReference type="InterPro" id="IPR012990">
    <property type="entry name" value="Beta-sandwich_Sec23_24"/>
</dbReference>
<organism evidence="6 7">
    <name type="scientific">Hexamita inflata</name>
    <dbReference type="NCBI Taxonomy" id="28002"/>
    <lineage>
        <taxon>Eukaryota</taxon>
        <taxon>Metamonada</taxon>
        <taxon>Diplomonadida</taxon>
        <taxon>Hexamitidae</taxon>
        <taxon>Hexamitinae</taxon>
        <taxon>Hexamita</taxon>
    </lineage>
</organism>
<dbReference type="InterPro" id="IPR029006">
    <property type="entry name" value="ADF-H/Gelsolin-like_dom_sf"/>
</dbReference>
<dbReference type="Gene3D" id="1.20.120.730">
    <property type="entry name" value="Sec23/Sec24 helical domain"/>
    <property type="match status" value="1"/>
</dbReference>